<dbReference type="OrthoDB" id="2915840at2759"/>
<organism evidence="2 3">
    <name type="scientific">Fusarium xylarioides</name>
    <dbReference type="NCBI Taxonomy" id="221167"/>
    <lineage>
        <taxon>Eukaryota</taxon>
        <taxon>Fungi</taxon>
        <taxon>Dikarya</taxon>
        <taxon>Ascomycota</taxon>
        <taxon>Pezizomycotina</taxon>
        <taxon>Sordariomycetes</taxon>
        <taxon>Hypocreomycetidae</taxon>
        <taxon>Hypocreales</taxon>
        <taxon>Nectriaceae</taxon>
        <taxon>Fusarium</taxon>
        <taxon>Fusarium fujikuroi species complex</taxon>
    </lineage>
</organism>
<comment type="caution">
    <text evidence="2">The sequence shown here is derived from an EMBL/GenBank/DDBJ whole genome shotgun (WGS) entry which is preliminary data.</text>
</comment>
<keyword evidence="3" id="KW-1185">Reference proteome</keyword>
<sequence>MGNSLSIYNYTSLWFDLIRQGKITVHIAYVASLSDSTVHLSNGEDLGVDAFVCCTGWATDPPVRFLPEDIKPRLGLQSSDDDESQPLVQKARAEIFGRLPAVKESPKRTLPPGTGEPVKPSAKPTGTITTGYRLYRFLVPSDEELLGQRNITFIGSHLALNATMIAQLQALWVTAFFLDELSHLNSNAVDYTNVKYEAILYNKYSRI</sequence>
<reference evidence="2" key="2">
    <citation type="submission" date="2020-10" db="EMBL/GenBank/DDBJ databases">
        <authorList>
            <person name="Peck L.D."/>
            <person name="Nowell R.W."/>
            <person name="Flood J."/>
            <person name="Ryan M.J."/>
            <person name="Barraclough T.G."/>
        </authorList>
    </citation>
    <scope>NUCLEOTIDE SEQUENCE</scope>
    <source>
        <strain evidence="2">IMI 127659i</strain>
    </source>
</reference>
<dbReference type="EMBL" id="JADFTT010000368">
    <property type="protein sequence ID" value="KAG5762523.1"/>
    <property type="molecule type" value="Genomic_DNA"/>
</dbReference>
<name>A0A9P7IHB8_9HYPO</name>
<gene>
    <name evidence="2" type="ORF">H9Q72_009365</name>
</gene>
<protein>
    <submittedName>
        <fullName evidence="2">Uncharacterized protein</fullName>
    </submittedName>
</protein>
<reference evidence="2" key="1">
    <citation type="journal article" date="2020" name="bioRxiv">
        <title>Historical genomics reveals the evolutionary mechanisms behind multiple outbreaks of the host-specific coffee wilt pathogen Fusarium xylarioides.</title>
        <authorList>
            <person name="Peck D."/>
            <person name="Nowell R.W."/>
            <person name="Flood J."/>
            <person name="Ryan M.J."/>
            <person name="Barraclough T.G."/>
        </authorList>
    </citation>
    <scope>NUCLEOTIDE SEQUENCE</scope>
    <source>
        <strain evidence="2">IMI 127659i</strain>
    </source>
</reference>
<dbReference type="AlphaFoldDB" id="A0A9P7IHB8"/>
<evidence type="ECO:0000313" key="2">
    <source>
        <dbReference type="EMBL" id="KAG5762523.1"/>
    </source>
</evidence>
<evidence type="ECO:0000313" key="3">
    <source>
        <dbReference type="Proteomes" id="UP000750502"/>
    </source>
</evidence>
<proteinExistence type="predicted"/>
<evidence type="ECO:0000256" key="1">
    <source>
        <dbReference type="SAM" id="MobiDB-lite"/>
    </source>
</evidence>
<accession>A0A9P7IHB8</accession>
<dbReference type="Proteomes" id="UP000750502">
    <property type="component" value="Unassembled WGS sequence"/>
</dbReference>
<feature type="region of interest" description="Disordered" evidence="1">
    <location>
        <begin position="104"/>
        <end position="123"/>
    </location>
</feature>